<dbReference type="SUPFAM" id="SSF81321">
    <property type="entry name" value="Family A G protein-coupled receptor-like"/>
    <property type="match status" value="1"/>
</dbReference>
<dbReference type="PANTHER" id="PTHR46709:SF6">
    <property type="entry name" value="G-PROTEIN COUPLED RECEPTORS FAMILY 1 PROFILE DOMAIN-CONTAINING PROTEIN"/>
    <property type="match status" value="1"/>
</dbReference>
<name>A0ABD6EVM1_9BILA</name>
<sequence length="177" mass="20690">MNFLIIRTLKKEHIRQSGYGKETKKRAGKSLKDATRVTVSVVSMYLMSQSLQVFITFWEAIHRQSLENQLRDFYSYANDVMSIMMLLGSFFRFPVYCTTNAPIRESSFSMLRKVCTMCWGITKHKNVQCDHLYKEVITESIGEKRLITDQKNQTENPKSLVVLPDDEDSNDCHEWML</sequence>
<dbReference type="EMBL" id="JBGFUD010014893">
    <property type="protein sequence ID" value="MFH4984014.1"/>
    <property type="molecule type" value="Genomic_DNA"/>
</dbReference>
<organism evidence="1 2">
    <name type="scientific">Gnathostoma spinigerum</name>
    <dbReference type="NCBI Taxonomy" id="75299"/>
    <lineage>
        <taxon>Eukaryota</taxon>
        <taxon>Metazoa</taxon>
        <taxon>Ecdysozoa</taxon>
        <taxon>Nematoda</taxon>
        <taxon>Chromadorea</taxon>
        <taxon>Rhabditida</taxon>
        <taxon>Spirurina</taxon>
        <taxon>Gnathostomatomorpha</taxon>
        <taxon>Gnathostomatoidea</taxon>
        <taxon>Gnathostomatidae</taxon>
        <taxon>Gnathostoma</taxon>
    </lineage>
</organism>
<dbReference type="AlphaFoldDB" id="A0ABD6EVM1"/>
<proteinExistence type="predicted"/>
<comment type="caution">
    <text evidence="1">The sequence shown here is derived from an EMBL/GenBank/DDBJ whole genome shotgun (WGS) entry which is preliminary data.</text>
</comment>
<dbReference type="PANTHER" id="PTHR46709">
    <property type="entry name" value="PROTEIN CBG23488-RELATED"/>
    <property type="match status" value="1"/>
</dbReference>
<dbReference type="Proteomes" id="UP001608902">
    <property type="component" value="Unassembled WGS sequence"/>
</dbReference>
<gene>
    <name evidence="1" type="ORF">AB6A40_010723</name>
</gene>
<evidence type="ECO:0008006" key="3">
    <source>
        <dbReference type="Google" id="ProtNLM"/>
    </source>
</evidence>
<dbReference type="Gene3D" id="1.20.1070.10">
    <property type="entry name" value="Rhodopsin 7-helix transmembrane proteins"/>
    <property type="match status" value="1"/>
</dbReference>
<evidence type="ECO:0000313" key="2">
    <source>
        <dbReference type="Proteomes" id="UP001608902"/>
    </source>
</evidence>
<protein>
    <recommendedName>
        <fullName evidence="3">G-protein coupled receptors family 1 profile domain-containing protein</fullName>
    </recommendedName>
</protein>
<evidence type="ECO:0000313" key="1">
    <source>
        <dbReference type="EMBL" id="MFH4984014.1"/>
    </source>
</evidence>
<reference evidence="1 2" key="1">
    <citation type="submission" date="2024-08" db="EMBL/GenBank/DDBJ databases">
        <title>Gnathostoma spinigerum genome.</title>
        <authorList>
            <person name="Gonzalez-Bertolin B."/>
            <person name="Monzon S."/>
            <person name="Zaballos A."/>
            <person name="Jimenez P."/>
            <person name="Dekumyoy P."/>
            <person name="Varona S."/>
            <person name="Cuesta I."/>
            <person name="Sumanam S."/>
            <person name="Adisakwattana P."/>
            <person name="Gasser R.B."/>
            <person name="Hernandez-Gonzalez A."/>
            <person name="Young N.D."/>
            <person name="Perteguer M.J."/>
        </authorList>
    </citation>
    <scope>NUCLEOTIDE SEQUENCE [LARGE SCALE GENOMIC DNA]</scope>
    <source>
        <strain evidence="1">AL3</strain>
        <tissue evidence="1">Liver</tissue>
    </source>
</reference>
<accession>A0ABD6EVM1</accession>
<keyword evidence="2" id="KW-1185">Reference proteome</keyword>